<proteinExistence type="inferred from homology"/>
<keyword evidence="3" id="KW-0238">DNA-binding</keyword>
<dbReference type="InterPro" id="IPR000847">
    <property type="entry name" value="LysR_HTH_N"/>
</dbReference>
<comment type="caution">
    <text evidence="7">The sequence shown here is derived from an EMBL/GenBank/DDBJ whole genome shotgun (WGS) entry which is preliminary data.</text>
</comment>
<dbReference type="InterPro" id="IPR036388">
    <property type="entry name" value="WH-like_DNA-bd_sf"/>
</dbReference>
<evidence type="ECO:0000256" key="1">
    <source>
        <dbReference type="ARBA" id="ARBA00009437"/>
    </source>
</evidence>
<protein>
    <submittedName>
        <fullName evidence="7">LysR family transcriptional regulator</fullName>
    </submittedName>
</protein>
<dbReference type="PANTHER" id="PTHR30346">
    <property type="entry name" value="TRANSCRIPTIONAL DUAL REGULATOR HCAR-RELATED"/>
    <property type="match status" value="1"/>
</dbReference>
<dbReference type="PROSITE" id="PS50931">
    <property type="entry name" value="HTH_LYSR"/>
    <property type="match status" value="1"/>
</dbReference>
<reference evidence="7 8" key="1">
    <citation type="submission" date="2023-03" db="EMBL/GenBank/DDBJ databases">
        <title>Whole genome sequence of the first Corynebacterium rouxii strains isolated in Brazil: a recent member of Corynebacterium diphtheriae complex.</title>
        <authorList>
            <person name="Vieira V."/>
            <person name="Ramos J.N."/>
            <person name="Araujo M.R.B."/>
            <person name="Baio P.V."/>
            <person name="Sant'Anna L.O."/>
            <person name="Veras J.F.C."/>
            <person name="Vieira E.M.D."/>
            <person name="Sousa M.A.B."/>
            <person name="Camargo C.H."/>
            <person name="Sacchi C.T."/>
            <person name="Campos K.R."/>
            <person name="Santos M.B.N."/>
            <person name="Bokermann S."/>
            <person name="Alvim L.B."/>
            <person name="Santos L.S."/>
            <person name="Mattos-Guaraldi A.L."/>
        </authorList>
    </citation>
    <scope>NUCLEOTIDE SEQUENCE [LARGE SCALE GENOMIC DNA]</scope>
    <source>
        <strain evidence="7 8">70862</strain>
    </source>
</reference>
<dbReference type="Proteomes" id="UP001265983">
    <property type="component" value="Unassembled WGS sequence"/>
</dbReference>
<evidence type="ECO:0000256" key="4">
    <source>
        <dbReference type="ARBA" id="ARBA00023159"/>
    </source>
</evidence>
<keyword evidence="8" id="KW-1185">Reference proteome</keyword>
<keyword evidence="5" id="KW-0804">Transcription</keyword>
<dbReference type="RefSeq" id="WP_315644658.1">
    <property type="nucleotide sequence ID" value="NZ_JARUHM010000015.1"/>
</dbReference>
<keyword evidence="4" id="KW-0010">Activator</keyword>
<dbReference type="EMBL" id="JARUHM010000015">
    <property type="protein sequence ID" value="MDT9411967.1"/>
    <property type="molecule type" value="Genomic_DNA"/>
</dbReference>
<feature type="domain" description="HTH lysR-type" evidence="6">
    <location>
        <begin position="21"/>
        <end position="78"/>
    </location>
</feature>
<evidence type="ECO:0000259" key="6">
    <source>
        <dbReference type="PROSITE" id="PS50931"/>
    </source>
</evidence>
<evidence type="ECO:0000256" key="2">
    <source>
        <dbReference type="ARBA" id="ARBA00023015"/>
    </source>
</evidence>
<dbReference type="Gene3D" id="1.10.10.10">
    <property type="entry name" value="Winged helix-like DNA-binding domain superfamily/Winged helix DNA-binding domain"/>
    <property type="match status" value="1"/>
</dbReference>
<sequence length="285" mass="31377">MPAVHAYNAFSTDHYALETYMELEQLRQLQAVAEEGTISAAADALHLTQPALSRSIQRLERELGTELFRRTKNHVEFNEAGELALAAAADLTARAETLRRDLAALSRKQRTVTVASAAPAPSWRLAKLATQFMPGLILDPELAANPERADADLRITLRPPGHQLMTEDLYANVPAEHRLAGRRHVRFADLNGEPFLVLTDIGFWMDVVRSYLPDSELLVQRDATVFEQLLAHSPLLAFSTQVSQPRPGRTSIPLADASAHATFFLAPSPHASASARELYAAITRS</sequence>
<dbReference type="PANTHER" id="PTHR30346:SF17">
    <property type="entry name" value="LYSR FAMILY TRANSCRIPTIONAL REGULATOR"/>
    <property type="match status" value="1"/>
</dbReference>
<dbReference type="Gene3D" id="3.40.190.10">
    <property type="entry name" value="Periplasmic binding protein-like II"/>
    <property type="match status" value="1"/>
</dbReference>
<comment type="similarity">
    <text evidence="1">Belongs to the LysR transcriptional regulatory family.</text>
</comment>
<organism evidence="7 8">
    <name type="scientific">Corynebacterium rouxii</name>
    <dbReference type="NCBI Taxonomy" id="2719119"/>
    <lineage>
        <taxon>Bacteria</taxon>
        <taxon>Bacillati</taxon>
        <taxon>Actinomycetota</taxon>
        <taxon>Actinomycetes</taxon>
        <taxon>Mycobacteriales</taxon>
        <taxon>Corynebacteriaceae</taxon>
        <taxon>Corynebacterium</taxon>
    </lineage>
</organism>
<evidence type="ECO:0000313" key="7">
    <source>
        <dbReference type="EMBL" id="MDT9411967.1"/>
    </source>
</evidence>
<dbReference type="Pfam" id="PF00126">
    <property type="entry name" value="HTH_1"/>
    <property type="match status" value="1"/>
</dbReference>
<evidence type="ECO:0000313" key="8">
    <source>
        <dbReference type="Proteomes" id="UP001265983"/>
    </source>
</evidence>
<dbReference type="InterPro" id="IPR036390">
    <property type="entry name" value="WH_DNA-bd_sf"/>
</dbReference>
<dbReference type="SUPFAM" id="SSF53850">
    <property type="entry name" value="Periplasmic binding protein-like II"/>
    <property type="match status" value="1"/>
</dbReference>
<evidence type="ECO:0000256" key="5">
    <source>
        <dbReference type="ARBA" id="ARBA00023163"/>
    </source>
</evidence>
<accession>A0ABU3PQ66</accession>
<name>A0ABU3PQ66_9CORY</name>
<evidence type="ECO:0000256" key="3">
    <source>
        <dbReference type="ARBA" id="ARBA00023125"/>
    </source>
</evidence>
<dbReference type="PRINTS" id="PR00039">
    <property type="entry name" value="HTHLYSR"/>
</dbReference>
<dbReference type="SUPFAM" id="SSF46785">
    <property type="entry name" value="Winged helix' DNA-binding domain"/>
    <property type="match status" value="1"/>
</dbReference>
<gene>
    <name evidence="7" type="ORF">P8T80_11425</name>
</gene>
<keyword evidence="2" id="KW-0805">Transcription regulation</keyword>